<keyword evidence="2" id="KW-1185">Reference proteome</keyword>
<reference evidence="1 2" key="1">
    <citation type="journal article" date="2011" name="Proc. Natl. Acad. Sci. U.S.A.">
        <title>Niche of harmful alga Aureococcus anophagefferens revealed through ecogenomics.</title>
        <authorList>
            <person name="Gobler C.J."/>
            <person name="Berry D.L."/>
            <person name="Dyhrman S.T."/>
            <person name="Wilhelm S.W."/>
            <person name="Salamov A."/>
            <person name="Lobanov A.V."/>
            <person name="Zhang Y."/>
            <person name="Collier J.L."/>
            <person name="Wurch L.L."/>
            <person name="Kustka A.B."/>
            <person name="Dill B.D."/>
            <person name="Shah M."/>
            <person name="VerBerkmoes N.C."/>
            <person name="Kuo A."/>
            <person name="Terry A."/>
            <person name="Pangilinan J."/>
            <person name="Lindquist E.A."/>
            <person name="Lucas S."/>
            <person name="Paulsen I.T."/>
            <person name="Hattenrath-Lehmann T.K."/>
            <person name="Talmage S.C."/>
            <person name="Walker E.A."/>
            <person name="Koch F."/>
            <person name="Burson A.M."/>
            <person name="Marcoval M.A."/>
            <person name="Tang Y.Z."/>
            <person name="Lecleir G.R."/>
            <person name="Coyne K.J."/>
            <person name="Berg G.M."/>
            <person name="Bertrand E.M."/>
            <person name="Saito M.A."/>
            <person name="Gladyshev V.N."/>
            <person name="Grigoriev I.V."/>
        </authorList>
    </citation>
    <scope>NUCLEOTIDE SEQUENCE [LARGE SCALE GENOMIC DNA]</scope>
    <source>
        <strain evidence="2">CCMP 1984</strain>
    </source>
</reference>
<dbReference type="InParanoid" id="F0YT07"/>
<gene>
    <name evidence="1" type="ORF">AURANDRAFT_69530</name>
</gene>
<dbReference type="Gene3D" id="2.70.160.11">
    <property type="entry name" value="Hnrnp arginine n-methyltransferase1"/>
    <property type="match status" value="1"/>
</dbReference>
<dbReference type="InterPro" id="IPR029063">
    <property type="entry name" value="SAM-dependent_MTases_sf"/>
</dbReference>
<dbReference type="RefSeq" id="XP_009043549.1">
    <property type="nucleotide sequence ID" value="XM_009045301.1"/>
</dbReference>
<dbReference type="KEGG" id="aaf:AURANDRAFT_69530"/>
<sequence length="146" mass="16152">MGTRLHKRPYAVELSAPVKLFDFDFSRDPADFARRRKVELPCRRRGVLNGVVLHFDLDVDDGDRLSSGAGGDANGAWDQLVRYLPVEVKVDRGDEIPLYAEHVSDDVFLYLRAKALGPNAIDVDNVVGHVDLPGERTHAVCVANAD</sequence>
<name>F0YT07_AURAN</name>
<dbReference type="GeneID" id="20227586"/>
<evidence type="ECO:0000313" key="2">
    <source>
        <dbReference type="Proteomes" id="UP000002729"/>
    </source>
</evidence>
<protein>
    <submittedName>
        <fullName evidence="1">Uncharacterized protein</fullName>
    </submittedName>
</protein>
<dbReference type="AlphaFoldDB" id="F0YT07"/>
<proteinExistence type="predicted"/>
<organism evidence="2">
    <name type="scientific">Aureococcus anophagefferens</name>
    <name type="common">Harmful bloom alga</name>
    <dbReference type="NCBI Taxonomy" id="44056"/>
    <lineage>
        <taxon>Eukaryota</taxon>
        <taxon>Sar</taxon>
        <taxon>Stramenopiles</taxon>
        <taxon>Ochrophyta</taxon>
        <taxon>Pelagophyceae</taxon>
        <taxon>Pelagomonadales</taxon>
        <taxon>Pelagomonadaceae</taxon>
        <taxon>Aureococcus</taxon>
    </lineage>
</organism>
<dbReference type="Proteomes" id="UP000002729">
    <property type="component" value="Unassembled WGS sequence"/>
</dbReference>
<dbReference type="SUPFAM" id="SSF53335">
    <property type="entry name" value="S-adenosyl-L-methionine-dependent methyltransferases"/>
    <property type="match status" value="1"/>
</dbReference>
<dbReference type="EMBL" id="GL834236">
    <property type="protein sequence ID" value="EGB01752.1"/>
    <property type="molecule type" value="Genomic_DNA"/>
</dbReference>
<accession>F0YT07</accession>
<evidence type="ECO:0000313" key="1">
    <source>
        <dbReference type="EMBL" id="EGB01752.1"/>
    </source>
</evidence>
<dbReference type="OrthoDB" id="412876at2759"/>